<dbReference type="InterPro" id="IPR018247">
    <property type="entry name" value="EF_Hand_1_Ca_BS"/>
</dbReference>
<dbReference type="SMART" id="SM00054">
    <property type="entry name" value="EFh"/>
    <property type="match status" value="2"/>
</dbReference>
<dbReference type="PROSITE" id="PS50222">
    <property type="entry name" value="EF_HAND_2"/>
    <property type="match status" value="2"/>
</dbReference>
<dbReference type="SUPFAM" id="SSF56300">
    <property type="entry name" value="Metallo-dependent phosphatases"/>
    <property type="match status" value="1"/>
</dbReference>
<organism evidence="4">
    <name type="scientific">Zooxanthella nutricula</name>
    <dbReference type="NCBI Taxonomy" id="1333877"/>
    <lineage>
        <taxon>Eukaryota</taxon>
        <taxon>Sar</taxon>
        <taxon>Alveolata</taxon>
        <taxon>Dinophyceae</taxon>
        <taxon>Peridiniales</taxon>
        <taxon>Peridiniales incertae sedis</taxon>
        <taxon>Zooxanthella</taxon>
    </lineage>
</organism>
<dbReference type="Pfam" id="PF13499">
    <property type="entry name" value="EF-hand_7"/>
    <property type="match status" value="1"/>
</dbReference>
<dbReference type="InterPro" id="IPR006179">
    <property type="entry name" value="5_nucleotidase/apyrase"/>
</dbReference>
<accession>A0A7S2I4L7</accession>
<feature type="domain" description="EF-hand" evidence="3">
    <location>
        <begin position="621"/>
        <end position="656"/>
    </location>
</feature>
<dbReference type="Gene3D" id="3.60.21.10">
    <property type="match status" value="1"/>
</dbReference>
<dbReference type="InterPro" id="IPR002048">
    <property type="entry name" value="EF_hand_dom"/>
</dbReference>
<evidence type="ECO:0000256" key="1">
    <source>
        <dbReference type="ARBA" id="ARBA00006654"/>
    </source>
</evidence>
<keyword evidence="2" id="KW-0106">Calcium</keyword>
<sequence length="657" mass="71577">MGAAHTGNVCLSGTGGNVPDASQAAYISSSGLGGESESLCQSCPPCGTENLEVQSADRTFSRIQNILARSAVAWAPPVLCRMRIIAVSDVYLLDNLPSFKSLVAAESEGFPAGNVVTALPGDFLAPSLLSSLDAGYSMVKVLNLVPIDYVCFGNHDGNDIAYNKLVHRVEEFNGTWLNSNMPDFEPSLPSHSLRSLTGEDGTPGVRTVGFLGFCTSGRHQAMYREEAFGGAHKTMTPVLDAYPGALEALRKEHPEVCEVIPFTHQDLTDDQKMAESGSFPMIVGGHDHEITLETHRTSGCKIVKPGMDATHAAIIDFEWTSLHFEAKPCIKVEFKPVAHYAMSPELMDVVDRCMRPVREFESATLYEVPRGMTISSKNVRLQPVTMATMIASSVRDCLGCDAAVINAGTVRGNQDYTSSISYGDLKKECPFQSTMVCVSMPASVLREAISVSRRTWIEALQGKPPKVCASALQVDDGIYTEDHVLTMIKGVQPQDDALYTVACDTYVLKGNKVFKEYCAQHPERIPPADCGRPLLPILVEYFCDALWRQLIDQASCQVMSQTTMKAFRDSLGSNQTRGTESLQLDEGCHRIFVLLDCDGDGTISSSELQRRVSSLLGEQLSSTVVIEQLFQMVDVDGDGQLTEKELQTAIRKVAVRD</sequence>
<dbReference type="AlphaFoldDB" id="A0A7S2I4L7"/>
<dbReference type="Gene3D" id="1.10.238.10">
    <property type="entry name" value="EF-hand"/>
    <property type="match status" value="1"/>
</dbReference>
<dbReference type="InterPro" id="IPR036907">
    <property type="entry name" value="5'-Nucleotdase_C_sf"/>
</dbReference>
<dbReference type="Gene3D" id="3.90.780.10">
    <property type="entry name" value="5'-Nucleotidase, C-terminal domain"/>
    <property type="match status" value="1"/>
</dbReference>
<dbReference type="GO" id="GO:0005509">
    <property type="term" value="F:calcium ion binding"/>
    <property type="evidence" value="ECO:0007669"/>
    <property type="project" value="InterPro"/>
</dbReference>
<name>A0A7S2I4L7_9DINO</name>
<dbReference type="InterPro" id="IPR008334">
    <property type="entry name" value="5'-Nucleotdase_C"/>
</dbReference>
<dbReference type="SUPFAM" id="SSF47473">
    <property type="entry name" value="EF-hand"/>
    <property type="match status" value="1"/>
</dbReference>
<comment type="similarity">
    <text evidence="1">Belongs to the 5'-nucleotidase family.</text>
</comment>
<dbReference type="CDD" id="cd00051">
    <property type="entry name" value="EFh"/>
    <property type="match status" value="1"/>
</dbReference>
<dbReference type="SUPFAM" id="SSF55816">
    <property type="entry name" value="5'-nucleotidase (syn. UDP-sugar hydrolase), C-terminal domain"/>
    <property type="match status" value="1"/>
</dbReference>
<dbReference type="EMBL" id="HBGW01009695">
    <property type="protein sequence ID" value="CAD9508337.1"/>
    <property type="molecule type" value="Transcribed_RNA"/>
</dbReference>
<evidence type="ECO:0000256" key="2">
    <source>
        <dbReference type="ARBA" id="ARBA00022837"/>
    </source>
</evidence>
<feature type="domain" description="EF-hand" evidence="3">
    <location>
        <begin position="583"/>
        <end position="618"/>
    </location>
</feature>
<evidence type="ECO:0000259" key="3">
    <source>
        <dbReference type="PROSITE" id="PS50222"/>
    </source>
</evidence>
<dbReference type="GO" id="GO:0016787">
    <property type="term" value="F:hydrolase activity"/>
    <property type="evidence" value="ECO:0007669"/>
    <property type="project" value="InterPro"/>
</dbReference>
<gene>
    <name evidence="4" type="ORF">BRAN1462_LOCUS6218</name>
</gene>
<reference evidence="4" key="1">
    <citation type="submission" date="2021-01" db="EMBL/GenBank/DDBJ databases">
        <authorList>
            <person name="Corre E."/>
            <person name="Pelletier E."/>
            <person name="Niang G."/>
            <person name="Scheremetjew M."/>
            <person name="Finn R."/>
            <person name="Kale V."/>
            <person name="Holt S."/>
            <person name="Cochrane G."/>
            <person name="Meng A."/>
            <person name="Brown T."/>
            <person name="Cohen L."/>
        </authorList>
    </citation>
    <scope>NUCLEOTIDE SEQUENCE</scope>
    <source>
        <strain evidence="4">RCC3387</strain>
    </source>
</reference>
<dbReference type="Pfam" id="PF02872">
    <property type="entry name" value="5_nucleotid_C"/>
    <property type="match status" value="1"/>
</dbReference>
<proteinExistence type="inferred from homology"/>
<dbReference type="PROSITE" id="PS00018">
    <property type="entry name" value="EF_HAND_1"/>
    <property type="match status" value="2"/>
</dbReference>
<dbReference type="InterPro" id="IPR011992">
    <property type="entry name" value="EF-hand-dom_pair"/>
</dbReference>
<dbReference type="GO" id="GO:0009166">
    <property type="term" value="P:nucleotide catabolic process"/>
    <property type="evidence" value="ECO:0007669"/>
    <property type="project" value="InterPro"/>
</dbReference>
<dbReference type="InterPro" id="IPR029052">
    <property type="entry name" value="Metallo-depent_PP-like"/>
</dbReference>
<protein>
    <recommendedName>
        <fullName evidence="3">EF-hand domain-containing protein</fullName>
    </recommendedName>
</protein>
<dbReference type="PANTHER" id="PTHR11575:SF48">
    <property type="entry name" value="5'-NUCLEOTIDASE"/>
    <property type="match status" value="1"/>
</dbReference>
<dbReference type="PANTHER" id="PTHR11575">
    <property type="entry name" value="5'-NUCLEOTIDASE-RELATED"/>
    <property type="match status" value="1"/>
</dbReference>
<evidence type="ECO:0000313" key="4">
    <source>
        <dbReference type="EMBL" id="CAD9508337.1"/>
    </source>
</evidence>